<protein>
    <submittedName>
        <fullName evidence="1">Uncharacterized protein</fullName>
    </submittedName>
</protein>
<accession>A0A0A9I110</accession>
<organism evidence="1">
    <name type="scientific">Arundo donax</name>
    <name type="common">Giant reed</name>
    <name type="synonym">Donax arundinaceus</name>
    <dbReference type="NCBI Taxonomy" id="35708"/>
    <lineage>
        <taxon>Eukaryota</taxon>
        <taxon>Viridiplantae</taxon>
        <taxon>Streptophyta</taxon>
        <taxon>Embryophyta</taxon>
        <taxon>Tracheophyta</taxon>
        <taxon>Spermatophyta</taxon>
        <taxon>Magnoliopsida</taxon>
        <taxon>Liliopsida</taxon>
        <taxon>Poales</taxon>
        <taxon>Poaceae</taxon>
        <taxon>PACMAD clade</taxon>
        <taxon>Arundinoideae</taxon>
        <taxon>Arundineae</taxon>
        <taxon>Arundo</taxon>
    </lineage>
</organism>
<reference evidence="1" key="2">
    <citation type="journal article" date="2015" name="Data Brief">
        <title>Shoot transcriptome of the giant reed, Arundo donax.</title>
        <authorList>
            <person name="Barrero R.A."/>
            <person name="Guerrero F.D."/>
            <person name="Moolhuijzen P."/>
            <person name="Goolsby J.A."/>
            <person name="Tidwell J."/>
            <person name="Bellgard S.E."/>
            <person name="Bellgard M.I."/>
        </authorList>
    </citation>
    <scope>NUCLEOTIDE SEQUENCE</scope>
    <source>
        <tissue evidence="1">Shoot tissue taken approximately 20 cm above the soil surface</tissue>
    </source>
</reference>
<evidence type="ECO:0000313" key="1">
    <source>
        <dbReference type="EMBL" id="JAE38863.1"/>
    </source>
</evidence>
<dbReference type="AlphaFoldDB" id="A0A0A9I110"/>
<reference evidence="1" key="1">
    <citation type="submission" date="2014-09" db="EMBL/GenBank/DDBJ databases">
        <authorList>
            <person name="Magalhaes I.L.F."/>
            <person name="Oliveira U."/>
            <person name="Santos F.R."/>
            <person name="Vidigal T.H.D.A."/>
            <person name="Brescovit A.D."/>
            <person name="Santos A.J."/>
        </authorList>
    </citation>
    <scope>NUCLEOTIDE SEQUENCE</scope>
    <source>
        <tissue evidence="1">Shoot tissue taken approximately 20 cm above the soil surface</tissue>
    </source>
</reference>
<sequence>MQPLIRLPEQPLIRSDYRNSYYLCNIWSDTILQTHLFYASCINGVNR</sequence>
<dbReference type="EMBL" id="GBRH01159033">
    <property type="protein sequence ID" value="JAE38863.1"/>
    <property type="molecule type" value="Transcribed_RNA"/>
</dbReference>
<name>A0A0A9I110_ARUDO</name>
<proteinExistence type="predicted"/>